<evidence type="ECO:0000259" key="2">
    <source>
        <dbReference type="Pfam" id="PF02272"/>
    </source>
</evidence>
<dbReference type="eggNOG" id="COG0618">
    <property type="taxonomic scope" value="Bacteria"/>
</dbReference>
<dbReference type="PATRIC" id="fig|1276258.3.peg.985"/>
<dbReference type="Gene3D" id="3.90.1640.10">
    <property type="entry name" value="inorganic pyrophosphatase (n-terminal core)"/>
    <property type="match status" value="1"/>
</dbReference>
<feature type="domain" description="DHHA1" evidence="2">
    <location>
        <begin position="231"/>
        <end position="314"/>
    </location>
</feature>
<dbReference type="InterPro" id="IPR051319">
    <property type="entry name" value="Oligoribo/pAp-PDE_c-di-AMP_PDE"/>
</dbReference>
<dbReference type="Pfam" id="PF02272">
    <property type="entry name" value="DHHA1"/>
    <property type="match status" value="1"/>
</dbReference>
<dbReference type="Gene3D" id="3.10.310.30">
    <property type="match status" value="1"/>
</dbReference>
<keyword evidence="4" id="KW-1185">Reference proteome</keyword>
<dbReference type="InterPro" id="IPR003156">
    <property type="entry name" value="DHHA1_dom"/>
</dbReference>
<dbReference type="RefSeq" id="WP_023790256.1">
    <property type="nucleotide sequence ID" value="NC_022998.1"/>
</dbReference>
<name>V5RJC6_SPIAP</name>
<dbReference type="EMBL" id="CP006682">
    <property type="protein sequence ID" value="AHB36807.1"/>
    <property type="molecule type" value="Genomic_DNA"/>
</dbReference>
<dbReference type="AlphaFoldDB" id="V5RJC6"/>
<dbReference type="STRING" id="1276258.SAPIS_v1c09620"/>
<evidence type="ECO:0000313" key="4">
    <source>
        <dbReference type="Proteomes" id="UP000018550"/>
    </source>
</evidence>
<dbReference type="InterPro" id="IPR038763">
    <property type="entry name" value="DHH_sf"/>
</dbReference>
<dbReference type="Pfam" id="PF01368">
    <property type="entry name" value="DHH"/>
    <property type="match status" value="1"/>
</dbReference>
<organism evidence="3 4">
    <name type="scientific">Spiroplasma apis B31</name>
    <dbReference type="NCBI Taxonomy" id="1276258"/>
    <lineage>
        <taxon>Bacteria</taxon>
        <taxon>Bacillati</taxon>
        <taxon>Mycoplasmatota</taxon>
        <taxon>Mollicutes</taxon>
        <taxon>Entomoplasmatales</taxon>
        <taxon>Spiroplasmataceae</taxon>
        <taxon>Spiroplasma</taxon>
    </lineage>
</organism>
<accession>V5RJC6</accession>
<dbReference type="GO" id="GO:0003676">
    <property type="term" value="F:nucleic acid binding"/>
    <property type="evidence" value="ECO:0007669"/>
    <property type="project" value="InterPro"/>
</dbReference>
<protein>
    <submittedName>
        <fullName evidence="3">DHH family protein</fullName>
    </submittedName>
</protein>
<dbReference type="KEGG" id="sapi:SAPIS_v1c09620"/>
<reference evidence="3 4" key="1">
    <citation type="journal article" date="2014" name="Genome Announc.">
        <title>Complete Genome Sequence of Spiroplasma apis B31T (ATCC 33834), a Bacterium Associated with May Disease of Honeybees (Apis mellifera).</title>
        <authorList>
            <person name="Ku C."/>
            <person name="Lo W.S."/>
            <person name="Chen L.L."/>
            <person name="Kuo C.H."/>
        </authorList>
    </citation>
    <scope>NUCLEOTIDE SEQUENCE [LARGE SCALE GENOMIC DNA]</scope>
    <source>
        <strain evidence="3">B31</strain>
    </source>
</reference>
<evidence type="ECO:0000313" key="3">
    <source>
        <dbReference type="EMBL" id="AHB36807.1"/>
    </source>
</evidence>
<gene>
    <name evidence="3" type="ORF">SAPIS_v1c09620</name>
</gene>
<dbReference type="InterPro" id="IPR001667">
    <property type="entry name" value="DDH_dom"/>
</dbReference>
<dbReference type="PANTHER" id="PTHR47618:SF1">
    <property type="entry name" value="BIFUNCTIONAL OLIGORIBONUCLEASE AND PAP PHOSPHATASE NRNA"/>
    <property type="match status" value="1"/>
</dbReference>
<dbReference type="Proteomes" id="UP000018550">
    <property type="component" value="Chromosome"/>
</dbReference>
<feature type="domain" description="DDH" evidence="1">
    <location>
        <begin position="20"/>
        <end position="154"/>
    </location>
</feature>
<evidence type="ECO:0000259" key="1">
    <source>
        <dbReference type="Pfam" id="PF01368"/>
    </source>
</evidence>
<dbReference type="SUPFAM" id="SSF64182">
    <property type="entry name" value="DHH phosphoesterases"/>
    <property type="match status" value="1"/>
</dbReference>
<dbReference type="HOGENOM" id="CLU_039720_1_0_14"/>
<dbReference type="PANTHER" id="PTHR47618">
    <property type="entry name" value="BIFUNCTIONAL OLIGORIBONUCLEASE AND PAP PHOSPHATASE NRNA"/>
    <property type="match status" value="1"/>
</dbReference>
<proteinExistence type="predicted"/>
<sequence length="317" mass="36366">MITETQSNNLIKKIKTFDTIIIAKHISPDWDAQGSALGLKHIIQDNFSDKSVYVVGAKLNEAANFEDEFTIDETTLNNSLLITVDVANFDRIDYQHKNNVKEIFKIDHHLESDNFTEDKLVDDKAISCTQVISQWAYFNKLKVSKTAAEFLYFGLITDSGRFLYRNTSAETFEVASNLLQENIDITKIYDDLYLKNLVVVKWLNKMFLKAKQVKDYPISYIVIKDKDLRKSSIREEKMKLALSTMSGIKEIDIWFLVYKNKLGELKVSLRSRNFDINSVAIKYNGGGHKLASGCKLTSLKELKLLIEDLKKLINNNI</sequence>
<dbReference type="OrthoDB" id="9803668at2"/>